<evidence type="ECO:0000313" key="11">
    <source>
        <dbReference type="EMBL" id="EJD41007.1"/>
    </source>
</evidence>
<dbReference type="Pfam" id="PF05047">
    <property type="entry name" value="L51_S25_CI-B8"/>
    <property type="match status" value="1"/>
</dbReference>
<evidence type="ECO:0000256" key="7">
    <source>
        <dbReference type="ARBA" id="ARBA00022982"/>
    </source>
</evidence>
<dbReference type="Gene3D" id="3.40.30.10">
    <property type="entry name" value="Glutaredoxin"/>
    <property type="match status" value="1"/>
</dbReference>
<feature type="domain" description="Ribosomal protein/NADH dehydrogenase" evidence="10">
    <location>
        <begin position="21"/>
        <end position="95"/>
    </location>
</feature>
<dbReference type="InParanoid" id="J0WX43"/>
<dbReference type="PIRSF" id="PIRSF005822">
    <property type="entry name" value="NDUA2"/>
    <property type="match status" value="1"/>
</dbReference>
<dbReference type="SMART" id="SM00916">
    <property type="entry name" value="L51_S25_CI-B8"/>
    <property type="match status" value="1"/>
</dbReference>
<organism evidence="11 12">
    <name type="scientific">Auricularia subglabra (strain TFB-10046 / SS5)</name>
    <name type="common">White-rot fungus</name>
    <name type="synonym">Auricularia delicata (strain TFB10046)</name>
    <dbReference type="NCBI Taxonomy" id="717982"/>
    <lineage>
        <taxon>Eukaryota</taxon>
        <taxon>Fungi</taxon>
        <taxon>Dikarya</taxon>
        <taxon>Basidiomycota</taxon>
        <taxon>Agaricomycotina</taxon>
        <taxon>Agaricomycetes</taxon>
        <taxon>Auriculariales</taxon>
        <taxon>Auriculariaceae</taxon>
        <taxon>Auricularia</taxon>
    </lineage>
</organism>
<name>J0WX43_AURST</name>
<evidence type="ECO:0000256" key="9">
    <source>
        <dbReference type="ARBA" id="ARBA00023136"/>
    </source>
</evidence>
<dbReference type="OrthoDB" id="10250268at2759"/>
<dbReference type="EMBL" id="JH687797">
    <property type="protein sequence ID" value="EJD41007.1"/>
    <property type="molecule type" value="Genomic_DNA"/>
</dbReference>
<comment type="similarity">
    <text evidence="3">Belongs to the complex I NDUFA2 subunit family.</text>
</comment>
<dbReference type="InterPro" id="IPR016464">
    <property type="entry name" value="NADH_Ub_cplx-1_asu_su-2"/>
</dbReference>
<evidence type="ECO:0000256" key="4">
    <source>
        <dbReference type="ARBA" id="ARBA00022448"/>
    </source>
</evidence>
<keyword evidence="4" id="KW-0813">Transport</keyword>
<accession>J0WX43</accession>
<keyword evidence="6" id="KW-0999">Mitochondrion inner membrane</keyword>
<dbReference type="Proteomes" id="UP000006514">
    <property type="component" value="Unassembled WGS sequence"/>
</dbReference>
<dbReference type="InterPro" id="IPR036249">
    <property type="entry name" value="Thioredoxin-like_sf"/>
</dbReference>
<comment type="function">
    <text evidence="1">Accessory subunit of the mitochondrial membrane respiratory chain NADH dehydrogenase (Complex I), that is believed not to be involved in catalysis. Complex I functions in the transfer of electrons from NADH to the respiratory chain. The immediate electron acceptor for the enzyme is believed to be ubiquinone.</text>
</comment>
<keyword evidence="9" id="KW-0472">Membrane</keyword>
<evidence type="ECO:0000256" key="2">
    <source>
        <dbReference type="ARBA" id="ARBA00004443"/>
    </source>
</evidence>
<dbReference type="PANTHER" id="PTHR12878">
    <property type="entry name" value="NADH-UBIQUINONE OXIDOREDUCTASE B8 SUBUNIT"/>
    <property type="match status" value="1"/>
</dbReference>
<evidence type="ECO:0000259" key="10">
    <source>
        <dbReference type="SMART" id="SM00916"/>
    </source>
</evidence>
<dbReference type="AlphaFoldDB" id="J0WX43"/>
<evidence type="ECO:0000313" key="12">
    <source>
        <dbReference type="Proteomes" id="UP000006514"/>
    </source>
</evidence>
<proteinExistence type="inferred from homology"/>
<keyword evidence="8" id="KW-0496">Mitochondrion</keyword>
<dbReference type="GO" id="GO:0005743">
    <property type="term" value="C:mitochondrial inner membrane"/>
    <property type="evidence" value="ECO:0007669"/>
    <property type="project" value="UniProtKB-SubCell"/>
</dbReference>
<reference evidence="12" key="1">
    <citation type="journal article" date="2012" name="Science">
        <title>The Paleozoic origin of enzymatic lignin decomposition reconstructed from 31 fungal genomes.</title>
        <authorList>
            <person name="Floudas D."/>
            <person name="Binder M."/>
            <person name="Riley R."/>
            <person name="Barry K."/>
            <person name="Blanchette R.A."/>
            <person name="Henrissat B."/>
            <person name="Martinez A.T."/>
            <person name="Otillar R."/>
            <person name="Spatafora J.W."/>
            <person name="Yadav J.S."/>
            <person name="Aerts A."/>
            <person name="Benoit I."/>
            <person name="Boyd A."/>
            <person name="Carlson A."/>
            <person name="Copeland A."/>
            <person name="Coutinho P.M."/>
            <person name="de Vries R.P."/>
            <person name="Ferreira P."/>
            <person name="Findley K."/>
            <person name="Foster B."/>
            <person name="Gaskell J."/>
            <person name="Glotzer D."/>
            <person name="Gorecki P."/>
            <person name="Heitman J."/>
            <person name="Hesse C."/>
            <person name="Hori C."/>
            <person name="Igarashi K."/>
            <person name="Jurgens J.A."/>
            <person name="Kallen N."/>
            <person name="Kersten P."/>
            <person name="Kohler A."/>
            <person name="Kuees U."/>
            <person name="Kumar T.K.A."/>
            <person name="Kuo A."/>
            <person name="LaButti K."/>
            <person name="Larrondo L.F."/>
            <person name="Lindquist E."/>
            <person name="Ling A."/>
            <person name="Lombard V."/>
            <person name="Lucas S."/>
            <person name="Lundell T."/>
            <person name="Martin R."/>
            <person name="McLaughlin D.J."/>
            <person name="Morgenstern I."/>
            <person name="Morin E."/>
            <person name="Murat C."/>
            <person name="Nagy L.G."/>
            <person name="Nolan M."/>
            <person name="Ohm R.A."/>
            <person name="Patyshakuliyeva A."/>
            <person name="Rokas A."/>
            <person name="Ruiz-Duenas F.J."/>
            <person name="Sabat G."/>
            <person name="Salamov A."/>
            <person name="Samejima M."/>
            <person name="Schmutz J."/>
            <person name="Slot J.C."/>
            <person name="St John F."/>
            <person name="Stenlid J."/>
            <person name="Sun H."/>
            <person name="Sun S."/>
            <person name="Syed K."/>
            <person name="Tsang A."/>
            <person name="Wiebenga A."/>
            <person name="Young D."/>
            <person name="Pisabarro A."/>
            <person name="Eastwood D.C."/>
            <person name="Martin F."/>
            <person name="Cullen D."/>
            <person name="Grigoriev I.V."/>
            <person name="Hibbett D.S."/>
        </authorList>
    </citation>
    <scope>NUCLEOTIDE SEQUENCE [LARGE SCALE GENOMIC DNA]</scope>
    <source>
        <strain evidence="12">TFB10046</strain>
    </source>
</reference>
<dbReference type="PANTHER" id="PTHR12878:SF0">
    <property type="entry name" value="NADH DEHYDROGENASE [UBIQUINONE] 1 ALPHA SUBCOMPLEX SUBUNIT 2"/>
    <property type="match status" value="1"/>
</dbReference>
<evidence type="ECO:0000256" key="3">
    <source>
        <dbReference type="ARBA" id="ARBA00008939"/>
    </source>
</evidence>
<keyword evidence="7" id="KW-0249">Electron transport</keyword>
<dbReference type="SUPFAM" id="SSF52833">
    <property type="entry name" value="Thioredoxin-like"/>
    <property type="match status" value="1"/>
</dbReference>
<dbReference type="KEGG" id="adl:AURDEDRAFT_69314"/>
<dbReference type="OMA" id="FIEQQYV"/>
<evidence type="ECO:0000256" key="5">
    <source>
        <dbReference type="ARBA" id="ARBA00022660"/>
    </source>
</evidence>
<dbReference type="InterPro" id="IPR007741">
    <property type="entry name" value="Ribosomal_mL43/mS25/NADH_DH"/>
</dbReference>
<keyword evidence="12" id="KW-1185">Reference proteome</keyword>
<keyword evidence="5" id="KW-0679">Respiratory chain</keyword>
<gene>
    <name evidence="11" type="ORF">AURDEDRAFT_69314</name>
</gene>
<comment type="subcellular location">
    <subcellularLocation>
        <location evidence="2">Mitochondrion inner membrane</location>
        <topology evidence="2">Peripheral membrane protein</topology>
        <orientation evidence="2">Matrix side</orientation>
    </subcellularLocation>
</comment>
<dbReference type="eggNOG" id="KOG3446">
    <property type="taxonomic scope" value="Eukaryota"/>
</dbReference>
<evidence type="ECO:0000256" key="1">
    <source>
        <dbReference type="ARBA" id="ARBA00003195"/>
    </source>
</evidence>
<evidence type="ECO:0000256" key="6">
    <source>
        <dbReference type="ARBA" id="ARBA00022792"/>
    </source>
</evidence>
<protein>
    <submittedName>
        <fullName evidence="11">NADH dehydrogenase, alpha subcomplex, subunit 2</fullName>
    </submittedName>
</protein>
<sequence length="95" mass="10360">MSSLARALSPSVKELRFLFCQQATASAGARRQYITSQYASIKKANPDLPVLIREANGTPARVFARFERGVERHVEVDGLSAEEVDKALGALVQAK</sequence>
<evidence type="ECO:0000256" key="8">
    <source>
        <dbReference type="ARBA" id="ARBA00023128"/>
    </source>
</evidence>